<evidence type="ECO:0000313" key="1">
    <source>
        <dbReference type="EMBL" id="TXJ55243.1"/>
    </source>
</evidence>
<gene>
    <name evidence="1" type="ORF">EPJ76_06525</name>
</gene>
<dbReference type="AlphaFoldDB" id="A0A5C8FZR5"/>
<dbReference type="RefSeq" id="WP_147531030.1">
    <property type="nucleotide sequence ID" value="NZ_CAUDFA010000023.1"/>
</dbReference>
<dbReference type="EMBL" id="SAYI01000018">
    <property type="protein sequence ID" value="TXJ55243.1"/>
    <property type="molecule type" value="Genomic_DNA"/>
</dbReference>
<proteinExistence type="predicted"/>
<reference evidence="1 2" key="1">
    <citation type="journal article" date="1992" name="Lakartidningen">
        <title>[Penicillin V and not amoxicillin is the first choice preparation in acute otitis].</title>
        <authorList>
            <person name="Kamme C."/>
            <person name="Lundgren K."/>
            <person name="Prellner K."/>
        </authorList>
    </citation>
    <scope>NUCLEOTIDE SEQUENCE [LARGE SCALE GENOMIC DNA]</scope>
    <source>
        <strain evidence="1 2">PC3053II</strain>
    </source>
</reference>
<evidence type="ECO:0008006" key="3">
    <source>
        <dbReference type="Google" id="ProtNLM"/>
    </source>
</evidence>
<accession>A0A5C8FZR5</accession>
<organism evidence="1 2">
    <name type="scientific">Brachyspira aalborgi</name>
    <dbReference type="NCBI Taxonomy" id="29522"/>
    <lineage>
        <taxon>Bacteria</taxon>
        <taxon>Pseudomonadati</taxon>
        <taxon>Spirochaetota</taxon>
        <taxon>Spirochaetia</taxon>
        <taxon>Brachyspirales</taxon>
        <taxon>Brachyspiraceae</taxon>
        <taxon>Brachyspira</taxon>
    </lineage>
</organism>
<protein>
    <recommendedName>
        <fullName evidence="3">Restriction endonuclease</fullName>
    </recommendedName>
</protein>
<sequence>MDYSKLNEICKFNNEKFPFREVVKNIEKHEVLKFDNNELLNILKNACKNTIIPVNNLGFVGRPNEFGNIVEKQFAVECKNLKLDYQKPRDSKGKVKVSGYPDGLIKFENKYFYIELKTCEEKQQNQTFRTFFYSPSTNSKIIYDASHLLICFLTTKNDNILQLNGNYHIVDMYEKEVKLKLEYNSNNKELYGGQLL</sequence>
<name>A0A5C8FZR5_9SPIR</name>
<comment type="caution">
    <text evidence="1">The sequence shown here is derived from an EMBL/GenBank/DDBJ whole genome shotgun (WGS) entry which is preliminary data.</text>
</comment>
<evidence type="ECO:0000313" key="2">
    <source>
        <dbReference type="Proteomes" id="UP000322327"/>
    </source>
</evidence>
<dbReference type="Proteomes" id="UP000322327">
    <property type="component" value="Unassembled WGS sequence"/>
</dbReference>